<feature type="domain" description="EGF-like" evidence="10">
    <location>
        <begin position="273"/>
        <end position="308"/>
    </location>
</feature>
<dbReference type="InterPro" id="IPR000742">
    <property type="entry name" value="EGF"/>
</dbReference>
<dbReference type="SUPFAM" id="SSF57196">
    <property type="entry name" value="EGF/Laminin"/>
    <property type="match status" value="2"/>
</dbReference>
<comment type="caution">
    <text evidence="6">Lacks conserved residue(s) required for the propagation of feature annotation.</text>
</comment>
<feature type="disulfide bond" evidence="6">
    <location>
        <begin position="240"/>
        <end position="250"/>
    </location>
</feature>
<dbReference type="InterPro" id="IPR057774">
    <property type="entry name" value="D8C_UMOD/GP2/OIT3-like"/>
</dbReference>
<dbReference type="Pfam" id="PF00100">
    <property type="entry name" value="Zona_pellucida"/>
    <property type="match status" value="1"/>
</dbReference>
<dbReference type="PANTHER" id="PTHR14002">
    <property type="entry name" value="ENDOGLIN/TGF-BETA RECEPTOR TYPE III"/>
    <property type="match status" value="1"/>
</dbReference>
<keyword evidence="2 9" id="KW-0732">Signal</keyword>
<keyword evidence="13" id="KW-1185">Reference proteome</keyword>
<evidence type="ECO:0000256" key="8">
    <source>
        <dbReference type="SAM" id="Phobius"/>
    </source>
</evidence>
<dbReference type="Gene3D" id="2.60.40.3210">
    <property type="entry name" value="Zona pellucida, ZP-N domain"/>
    <property type="match status" value="1"/>
</dbReference>
<dbReference type="InterPro" id="IPR000152">
    <property type="entry name" value="EGF-type_Asp/Asn_hydroxyl_site"/>
</dbReference>
<sequence length="703" mass="75807">MEKVNMKLLSLVFLGLCVAAVTGITVSGKEIEDVQVLGPSAMGTDGGTKGTDGDAEGTDGDAEGTDVSLTETRGQAAEKLAAIVRAMRGQYSGREVAGEDGLSFHNRRQIDPCNNYIVLNEALRNVQDANSGNVNRCDSGFAGEWYRFMGAAGNVMPTQAPPSVHRCGTDAPMWMNGQHPTLADGEVSRQACAYWGGNTCNWQATIQVRACSGGYFVYKLPAAPACSLAYCGTTEDMDACAANPCVNGDCVDGVNSYTCTCYSGYEGSNCERDIDDCAANPCVNGDCVDGLNSYSCTCHSGYEGDNCDRDVDGCSPDPCDPLATCQDVTAPGTGATCTCAAGYEGDGELGGIGCTVPVPPSEMSGSTTCTNDYMELSIPEDELTDIDQNNLHWEPDQNCGATTNGTHFLFRTDLYGCGTQVTFDSEYVTFLNTISILGVHNNAGLISRGSDVRITSRCEYKRQQWVDATFLPIPGGLNFTEEGFGQLEVRLSMFPTRQYQSQFRANQFPIHRKLRENVYLQLEVQGHGQNLAVLALNCKATMSPEPNDTLNYQLINDGCASDPTLDIYSTKDANKERFGFEAFRFIQEVKTVYVHCEVMVCGAADPGSRCAKGCVARRKRASDEKVDMIGRHMIRLGPIVLDDDETAASNVRDRRSAPWSMLAAGGGLMALALVVMGAAIVLKRSRREEWAYQGLADMEVEEE</sequence>
<dbReference type="InterPro" id="IPR018097">
    <property type="entry name" value="EGF_Ca-bd_CS"/>
</dbReference>
<keyword evidence="8" id="KW-0812">Transmembrane</keyword>
<dbReference type="Pfam" id="PF23283">
    <property type="entry name" value="D8C_UMOD"/>
    <property type="match status" value="1"/>
</dbReference>
<evidence type="ECO:0000256" key="5">
    <source>
        <dbReference type="ARBA" id="ARBA00023180"/>
    </source>
</evidence>
<dbReference type="PROSITE" id="PS01187">
    <property type="entry name" value="EGF_CA"/>
    <property type="match status" value="1"/>
</dbReference>
<evidence type="ECO:0000256" key="3">
    <source>
        <dbReference type="ARBA" id="ARBA00022737"/>
    </source>
</evidence>
<feature type="signal peptide" evidence="9">
    <location>
        <begin position="1"/>
        <end position="23"/>
    </location>
</feature>
<keyword evidence="4 6" id="KW-1015">Disulfide bond</keyword>
<dbReference type="AlphaFoldDB" id="A0A8J9VJQ1"/>
<dbReference type="PROSITE" id="PS01186">
    <property type="entry name" value="EGF_2"/>
    <property type="match status" value="2"/>
</dbReference>
<dbReference type="EMBL" id="OV696686">
    <property type="protein sequence ID" value="CAH1227502.1"/>
    <property type="molecule type" value="Genomic_DNA"/>
</dbReference>
<dbReference type="PROSITE" id="PS51034">
    <property type="entry name" value="ZP_2"/>
    <property type="match status" value="1"/>
</dbReference>
<dbReference type="SMART" id="SM00181">
    <property type="entry name" value="EGF"/>
    <property type="match status" value="3"/>
</dbReference>
<feature type="disulfide bond" evidence="6">
    <location>
        <begin position="298"/>
        <end position="307"/>
    </location>
</feature>
<keyword evidence="5" id="KW-0325">Glycoprotein</keyword>
<evidence type="ECO:0000259" key="11">
    <source>
        <dbReference type="PROSITE" id="PS51034"/>
    </source>
</evidence>
<feature type="compositionally biased region" description="Acidic residues" evidence="7">
    <location>
        <begin position="53"/>
        <end position="64"/>
    </location>
</feature>
<protein>
    <submittedName>
        <fullName evidence="12">OIT3 protein</fullName>
    </submittedName>
</protein>
<evidence type="ECO:0000256" key="1">
    <source>
        <dbReference type="ARBA" id="ARBA00022536"/>
    </source>
</evidence>
<keyword evidence="8" id="KW-1133">Transmembrane helix</keyword>
<dbReference type="InterPro" id="IPR001507">
    <property type="entry name" value="ZP_dom"/>
</dbReference>
<feature type="transmembrane region" description="Helical" evidence="8">
    <location>
        <begin position="659"/>
        <end position="682"/>
    </location>
</feature>
<feature type="chain" id="PRO_5035482372" evidence="9">
    <location>
        <begin position="24"/>
        <end position="703"/>
    </location>
</feature>
<dbReference type="PANTHER" id="PTHR14002:SF43">
    <property type="entry name" value="DELTA-LIKE PROTEIN"/>
    <property type="match status" value="1"/>
</dbReference>
<dbReference type="SMART" id="SM00241">
    <property type="entry name" value="ZP"/>
    <property type="match status" value="1"/>
</dbReference>
<dbReference type="PROSITE" id="PS00022">
    <property type="entry name" value="EGF_1"/>
    <property type="match status" value="2"/>
</dbReference>
<dbReference type="FunFam" id="2.10.25.10:FF:000434">
    <property type="entry name" value="Predicted protein"/>
    <property type="match status" value="2"/>
</dbReference>
<dbReference type="OrthoDB" id="2015116at2759"/>
<keyword evidence="1 6" id="KW-0245">EGF-like domain</keyword>
<feature type="disulfide bond" evidence="6">
    <location>
        <begin position="261"/>
        <end position="270"/>
    </location>
</feature>
<dbReference type="Gene3D" id="2.10.25.10">
    <property type="entry name" value="Laminin"/>
    <property type="match status" value="3"/>
</dbReference>
<accession>A0A8J9VJQ1</accession>
<dbReference type="Proteomes" id="UP000838412">
    <property type="component" value="Chromosome 1"/>
</dbReference>
<dbReference type="InterPro" id="IPR042235">
    <property type="entry name" value="ZP-C_dom"/>
</dbReference>
<dbReference type="FunFam" id="2.60.40.3210:FF:000016">
    <property type="entry name" value="Uncharacterized protein"/>
    <property type="match status" value="1"/>
</dbReference>
<feature type="domain" description="EGF-like" evidence="10">
    <location>
        <begin position="236"/>
        <end position="271"/>
    </location>
</feature>
<feature type="domain" description="EGF-like" evidence="10">
    <location>
        <begin position="310"/>
        <end position="346"/>
    </location>
</feature>
<dbReference type="Gene3D" id="2.60.40.4100">
    <property type="entry name" value="Zona pellucida, ZP-C domain"/>
    <property type="match status" value="1"/>
</dbReference>
<dbReference type="SMART" id="SM00179">
    <property type="entry name" value="EGF_CA"/>
    <property type="match status" value="3"/>
</dbReference>
<evidence type="ECO:0000256" key="7">
    <source>
        <dbReference type="SAM" id="MobiDB-lite"/>
    </source>
</evidence>
<evidence type="ECO:0000313" key="13">
    <source>
        <dbReference type="Proteomes" id="UP000838412"/>
    </source>
</evidence>
<dbReference type="CDD" id="cd00054">
    <property type="entry name" value="EGF_CA"/>
    <property type="match status" value="2"/>
</dbReference>
<reference evidence="12" key="1">
    <citation type="submission" date="2022-01" db="EMBL/GenBank/DDBJ databases">
        <authorList>
            <person name="Braso-Vives M."/>
        </authorList>
    </citation>
    <scope>NUCLEOTIDE SEQUENCE</scope>
</reference>
<feature type="region of interest" description="Disordered" evidence="7">
    <location>
        <begin position="37"/>
        <end position="66"/>
    </location>
</feature>
<name>A0A8J9VJQ1_BRALA</name>
<feature type="disulfide bond" evidence="6">
    <location>
        <begin position="277"/>
        <end position="287"/>
    </location>
</feature>
<organism evidence="12 13">
    <name type="scientific">Branchiostoma lanceolatum</name>
    <name type="common">Common lancelet</name>
    <name type="synonym">Amphioxus lanceolatum</name>
    <dbReference type="NCBI Taxonomy" id="7740"/>
    <lineage>
        <taxon>Eukaryota</taxon>
        <taxon>Metazoa</taxon>
        <taxon>Chordata</taxon>
        <taxon>Cephalochordata</taxon>
        <taxon>Leptocardii</taxon>
        <taxon>Amphioxiformes</taxon>
        <taxon>Branchiostomatidae</taxon>
        <taxon>Branchiostoma</taxon>
    </lineage>
</organism>
<evidence type="ECO:0000256" key="2">
    <source>
        <dbReference type="ARBA" id="ARBA00022729"/>
    </source>
</evidence>
<dbReference type="InterPro" id="IPR055355">
    <property type="entry name" value="ZP-C"/>
</dbReference>
<dbReference type="InterPro" id="IPR001881">
    <property type="entry name" value="EGF-like_Ca-bd_dom"/>
</dbReference>
<evidence type="ECO:0000259" key="10">
    <source>
        <dbReference type="PROSITE" id="PS50026"/>
    </source>
</evidence>
<keyword evidence="3" id="KW-0677">Repeat</keyword>
<proteinExistence type="predicted"/>
<dbReference type="PROSITE" id="PS00010">
    <property type="entry name" value="ASX_HYDROXYL"/>
    <property type="match status" value="2"/>
</dbReference>
<feature type="domain" description="ZP" evidence="11">
    <location>
        <begin position="368"/>
        <end position="617"/>
    </location>
</feature>
<evidence type="ECO:0000256" key="9">
    <source>
        <dbReference type="SAM" id="SignalP"/>
    </source>
</evidence>
<dbReference type="GO" id="GO:0005509">
    <property type="term" value="F:calcium ion binding"/>
    <property type="evidence" value="ECO:0007669"/>
    <property type="project" value="InterPro"/>
</dbReference>
<gene>
    <name evidence="12" type="primary">OIT3</name>
    <name evidence="12" type="ORF">BLAG_LOCUS477</name>
</gene>
<evidence type="ECO:0000313" key="12">
    <source>
        <dbReference type="EMBL" id="CAH1227502.1"/>
    </source>
</evidence>
<keyword evidence="8" id="KW-0472">Membrane</keyword>
<evidence type="ECO:0000256" key="4">
    <source>
        <dbReference type="ARBA" id="ARBA00023157"/>
    </source>
</evidence>
<evidence type="ECO:0000256" key="6">
    <source>
        <dbReference type="PROSITE-ProRule" id="PRU00076"/>
    </source>
</evidence>
<dbReference type="PROSITE" id="PS50026">
    <property type="entry name" value="EGF_3"/>
    <property type="match status" value="3"/>
</dbReference>